<evidence type="ECO:0000256" key="2">
    <source>
        <dbReference type="ARBA" id="ARBA00005194"/>
    </source>
</evidence>
<evidence type="ECO:0000256" key="14">
    <source>
        <dbReference type="RuleBase" id="RU363109"/>
    </source>
</evidence>
<dbReference type="EMBL" id="JALJOQ010000017">
    <property type="protein sequence ID" value="KAK9809659.1"/>
    <property type="molecule type" value="Genomic_DNA"/>
</dbReference>
<evidence type="ECO:0000256" key="10">
    <source>
        <dbReference type="ARBA" id="ARBA00023136"/>
    </source>
</evidence>
<dbReference type="GO" id="GO:0042761">
    <property type="term" value="P:very long-chain fatty acid biosynthetic process"/>
    <property type="evidence" value="ECO:0007669"/>
    <property type="project" value="TreeGrafter"/>
</dbReference>
<sequence length="232" mass="26136">MLWLVVYNGALAAGWSLVLYLTISTVIQGGSSQQVYQASQWPLKISQTAAIMEIVHSASGLVRSPLFTTVVQVFSRIWALWGIIELAPSSTIRGSVTVLKFQGYKLELSLISLLVAWSISEVLRYTFYVFKELKVSPPYPLLWLRYSTFIILYPLGVASELTMAWLARPTIKDTRPLSVQLPNLGNFAFDYYWACWVIAVLYIPGLPQLYMYMLTQRKKILGGRNAGAKKQA</sequence>
<keyword evidence="9 14" id="KW-0443">Lipid metabolism</keyword>
<proteinExistence type="inferred from homology"/>
<keyword evidence="5 14" id="KW-0444">Lipid biosynthesis</keyword>
<feature type="transmembrane region" description="Helical" evidence="14">
    <location>
        <begin position="142"/>
        <end position="167"/>
    </location>
</feature>
<dbReference type="GO" id="GO:0030497">
    <property type="term" value="P:fatty acid elongation"/>
    <property type="evidence" value="ECO:0007669"/>
    <property type="project" value="TreeGrafter"/>
</dbReference>
<evidence type="ECO:0000256" key="6">
    <source>
        <dbReference type="ARBA" id="ARBA00022692"/>
    </source>
</evidence>
<feature type="transmembrane region" description="Helical" evidence="14">
    <location>
        <begin position="6"/>
        <end position="27"/>
    </location>
</feature>
<dbReference type="PANTHER" id="PTHR11035:SF3">
    <property type="entry name" value="VERY-LONG-CHAIN (3R)-3-HYDROXYACYL-COA DEHYDRATASE"/>
    <property type="match status" value="1"/>
</dbReference>
<comment type="similarity">
    <text evidence="3 14">Belongs to the very long-chain fatty acids dehydratase HACD family.</text>
</comment>
<evidence type="ECO:0000313" key="16">
    <source>
        <dbReference type="Proteomes" id="UP001465755"/>
    </source>
</evidence>
<keyword evidence="8 14" id="KW-1133">Transmembrane helix</keyword>
<dbReference type="EC" id="4.2.1.134" evidence="4 14"/>
<comment type="caution">
    <text evidence="14">Lacks conserved residue(s) required for the propagation of feature annotation.</text>
</comment>
<comment type="caution">
    <text evidence="15">The sequence shown here is derived from an EMBL/GenBank/DDBJ whole genome shotgun (WGS) entry which is preliminary data.</text>
</comment>
<keyword evidence="12 14" id="KW-0456">Lyase</keyword>
<dbReference type="GO" id="GO:0102158">
    <property type="term" value="F:very-long-chain (3R)-3-hydroxyacyl-CoA dehydratase activity"/>
    <property type="evidence" value="ECO:0007669"/>
    <property type="project" value="UniProtKB-EC"/>
</dbReference>
<evidence type="ECO:0000313" key="15">
    <source>
        <dbReference type="EMBL" id="KAK9809659.1"/>
    </source>
</evidence>
<evidence type="ECO:0000256" key="4">
    <source>
        <dbReference type="ARBA" id="ARBA00013122"/>
    </source>
</evidence>
<dbReference type="GO" id="GO:0030148">
    <property type="term" value="P:sphingolipid biosynthetic process"/>
    <property type="evidence" value="ECO:0007669"/>
    <property type="project" value="TreeGrafter"/>
</dbReference>
<keyword evidence="7 14" id="KW-0276">Fatty acid metabolism</keyword>
<accession>A0AAW1PNF3</accession>
<feature type="transmembrane region" description="Helical" evidence="14">
    <location>
        <begin position="108"/>
        <end position="130"/>
    </location>
</feature>
<keyword evidence="16" id="KW-1185">Reference proteome</keyword>
<evidence type="ECO:0000256" key="7">
    <source>
        <dbReference type="ARBA" id="ARBA00022832"/>
    </source>
</evidence>
<comment type="function">
    <text evidence="14">Catalyzes the third of the four reactions of the long-chain fatty acids elongation cycle. This endoplasmic reticulum-bound enzymatic process, allows the addition of two carbons to the chain of long- and very long-chain fatty acids/VLCFAs per cycle. This enzyme catalyzes the dehydration of the 3-hydroxyacyl-CoA intermediate into trans-2,3-enoyl-CoA, within each cycle of fatty acid elongation. Thereby, it participates to the production of VLCFAs of different chain lengths that are involved in multiple biological processes as precursors of membrane lipids and lipid mediators.</text>
</comment>
<comment type="pathway">
    <text evidence="2 14">Lipid metabolism; fatty acid biosynthesis.</text>
</comment>
<name>A0AAW1PNF3_9CHLO</name>
<evidence type="ECO:0000256" key="9">
    <source>
        <dbReference type="ARBA" id="ARBA00023098"/>
    </source>
</evidence>
<dbReference type="PANTHER" id="PTHR11035">
    <property type="entry name" value="VERY-LONG-CHAIN (3R)-3-HYDROXYACYL-COA DEHYDRATASE"/>
    <property type="match status" value="1"/>
</dbReference>
<dbReference type="GO" id="GO:0005789">
    <property type="term" value="C:endoplasmic reticulum membrane"/>
    <property type="evidence" value="ECO:0007669"/>
    <property type="project" value="UniProtKB-SubCell"/>
</dbReference>
<evidence type="ECO:0000256" key="3">
    <source>
        <dbReference type="ARBA" id="ARBA00007811"/>
    </source>
</evidence>
<dbReference type="AlphaFoldDB" id="A0AAW1PNF3"/>
<dbReference type="Pfam" id="PF04387">
    <property type="entry name" value="PTPLA"/>
    <property type="match status" value="1"/>
</dbReference>
<evidence type="ECO:0000256" key="12">
    <source>
        <dbReference type="ARBA" id="ARBA00023239"/>
    </source>
</evidence>
<keyword evidence="14" id="KW-0256">Endoplasmic reticulum</keyword>
<evidence type="ECO:0000256" key="1">
    <source>
        <dbReference type="ARBA" id="ARBA00004141"/>
    </source>
</evidence>
<feature type="transmembrane region" description="Helical" evidence="14">
    <location>
        <begin position="191"/>
        <end position="214"/>
    </location>
</feature>
<evidence type="ECO:0000256" key="5">
    <source>
        <dbReference type="ARBA" id="ARBA00022516"/>
    </source>
</evidence>
<reference evidence="15 16" key="1">
    <citation type="journal article" date="2024" name="Nat. Commun.">
        <title>Phylogenomics reveals the evolutionary origins of lichenization in chlorophyte algae.</title>
        <authorList>
            <person name="Puginier C."/>
            <person name="Libourel C."/>
            <person name="Otte J."/>
            <person name="Skaloud P."/>
            <person name="Haon M."/>
            <person name="Grisel S."/>
            <person name="Petersen M."/>
            <person name="Berrin J.G."/>
            <person name="Delaux P.M."/>
            <person name="Dal Grande F."/>
            <person name="Keller J."/>
        </authorList>
    </citation>
    <scope>NUCLEOTIDE SEQUENCE [LARGE SCALE GENOMIC DNA]</scope>
    <source>
        <strain evidence="15 16">SAG 2036</strain>
    </source>
</reference>
<keyword evidence="11 14" id="KW-0275">Fatty acid biosynthesis</keyword>
<organism evidence="15 16">
    <name type="scientific">Symbiochloris irregularis</name>
    <dbReference type="NCBI Taxonomy" id="706552"/>
    <lineage>
        <taxon>Eukaryota</taxon>
        <taxon>Viridiplantae</taxon>
        <taxon>Chlorophyta</taxon>
        <taxon>core chlorophytes</taxon>
        <taxon>Trebouxiophyceae</taxon>
        <taxon>Trebouxiales</taxon>
        <taxon>Trebouxiaceae</taxon>
        <taxon>Symbiochloris</taxon>
    </lineage>
</organism>
<evidence type="ECO:0000256" key="13">
    <source>
        <dbReference type="ARBA" id="ARBA00036671"/>
    </source>
</evidence>
<gene>
    <name evidence="15" type="ORF">WJX73_001592</name>
</gene>
<comment type="subcellular location">
    <subcellularLocation>
        <location evidence="14">Endoplasmic reticulum membrane</location>
        <topology evidence="14">Multi-pass membrane protein</topology>
    </subcellularLocation>
    <subcellularLocation>
        <location evidence="1">Membrane</location>
        <topology evidence="1">Multi-pass membrane protein</topology>
    </subcellularLocation>
</comment>
<comment type="catalytic activity">
    <reaction evidence="13 14">
        <text>a very-long-chain (3R)-3-hydroxyacyl-CoA = a very-long-chain (2E)-enoyl-CoA + H2O</text>
        <dbReference type="Rhea" id="RHEA:45812"/>
        <dbReference type="ChEBI" id="CHEBI:15377"/>
        <dbReference type="ChEBI" id="CHEBI:83728"/>
        <dbReference type="ChEBI" id="CHEBI:85440"/>
        <dbReference type="EC" id="4.2.1.134"/>
    </reaction>
</comment>
<dbReference type="Proteomes" id="UP001465755">
    <property type="component" value="Unassembled WGS sequence"/>
</dbReference>
<keyword evidence="6 14" id="KW-0812">Transmembrane</keyword>
<evidence type="ECO:0000256" key="8">
    <source>
        <dbReference type="ARBA" id="ARBA00022989"/>
    </source>
</evidence>
<evidence type="ECO:0000256" key="11">
    <source>
        <dbReference type="ARBA" id="ARBA00023160"/>
    </source>
</evidence>
<dbReference type="InterPro" id="IPR007482">
    <property type="entry name" value="Tyr_Pase-like_PTPLA"/>
</dbReference>
<protein>
    <recommendedName>
        <fullName evidence="4 14">Very-long-chain (3R)-3-hydroxyacyl-CoA dehydratase</fullName>
        <ecNumber evidence="4 14">4.2.1.134</ecNumber>
    </recommendedName>
</protein>
<keyword evidence="10 14" id="KW-0472">Membrane</keyword>